<comment type="caution">
    <text evidence="3">The sequence shown here is derived from an EMBL/GenBank/DDBJ whole genome shotgun (WGS) entry which is preliminary data.</text>
</comment>
<sequence>MSKHPPDKDVKPRRFRKAWRLIALVSVIGLLMLGIAPWLIANTPLRDRLINTIIGGDKIVATTNAASFGYASPVWIDGLSLKASNGSADVAIESITSEKSWLSMVFHRTDLGTFTFDHPQIDVVTGIETAAESKTDPPENRPHPNQFPQLTSVIRDAGITVRDVSRPEPSIDLKHLDVSLHLDQGPSGSLVRIEPVTLLDQFPLTPDLCDRGLQLIAPMLADGVDVQGRLSFTLDRFQVPIGPMDEQQRKEAMEIAGEIRLLDVTVGFNNPLTEKLFGLVSRLGSVELPKTLTVSEQTAVTFDVHNGRVHHQGLTFLMPYQDSSLAITSHGSVGVDETLDLELSVKLPGVLLGKSRLTKFLVEKPLLVQVRGTVQEPQIEFAPEDGWTSRLDSLLKGFSGIAAGDGADDASTAEASTSETPDPDTNSLDPSAQQAAESVLEIVGGLLENAGDRERPDQSLRDRLRERRQRRRER</sequence>
<protein>
    <recommendedName>
        <fullName evidence="5">AsmA-like C-terminal domain-containing protein</fullName>
    </recommendedName>
</protein>
<dbReference type="AlphaFoldDB" id="A0A5M6D5Z1"/>
<keyword evidence="2" id="KW-0812">Transmembrane</keyword>
<evidence type="ECO:0000313" key="4">
    <source>
        <dbReference type="Proteomes" id="UP000324479"/>
    </source>
</evidence>
<feature type="transmembrane region" description="Helical" evidence="2">
    <location>
        <begin position="21"/>
        <end position="40"/>
    </location>
</feature>
<evidence type="ECO:0008006" key="5">
    <source>
        <dbReference type="Google" id="ProtNLM"/>
    </source>
</evidence>
<feature type="region of interest" description="Disordered" evidence="1">
    <location>
        <begin position="405"/>
        <end position="474"/>
    </location>
</feature>
<keyword evidence="2" id="KW-0472">Membrane</keyword>
<evidence type="ECO:0000256" key="1">
    <source>
        <dbReference type="SAM" id="MobiDB-lite"/>
    </source>
</evidence>
<name>A0A5M6D5Z1_9BACT</name>
<gene>
    <name evidence="3" type="ORF">FYK55_14685</name>
</gene>
<dbReference type="Proteomes" id="UP000324479">
    <property type="component" value="Unassembled WGS sequence"/>
</dbReference>
<feature type="compositionally biased region" description="Low complexity" evidence="1">
    <location>
        <begin position="405"/>
        <end position="420"/>
    </location>
</feature>
<feature type="compositionally biased region" description="Basic and acidic residues" evidence="1">
    <location>
        <begin position="450"/>
        <end position="465"/>
    </location>
</feature>
<dbReference type="RefSeq" id="WP_150077180.1">
    <property type="nucleotide sequence ID" value="NZ_VWOX01000007.1"/>
</dbReference>
<evidence type="ECO:0000256" key="2">
    <source>
        <dbReference type="SAM" id="Phobius"/>
    </source>
</evidence>
<proteinExistence type="predicted"/>
<dbReference type="EMBL" id="VWOX01000007">
    <property type="protein sequence ID" value="KAA5542763.1"/>
    <property type="molecule type" value="Genomic_DNA"/>
</dbReference>
<accession>A0A5M6D5Z1</accession>
<feature type="compositionally biased region" description="Polar residues" evidence="1">
    <location>
        <begin position="423"/>
        <end position="436"/>
    </location>
</feature>
<keyword evidence="4" id="KW-1185">Reference proteome</keyword>
<evidence type="ECO:0000313" key="3">
    <source>
        <dbReference type="EMBL" id="KAA5542763.1"/>
    </source>
</evidence>
<keyword evidence="2" id="KW-1133">Transmembrane helix</keyword>
<reference evidence="3 4" key="1">
    <citation type="submission" date="2019-08" db="EMBL/GenBank/DDBJ databases">
        <authorList>
            <person name="Dhanesh K."/>
            <person name="Kumar G."/>
            <person name="Sasikala C."/>
            <person name="Venkata Ramana C."/>
        </authorList>
    </citation>
    <scope>NUCLEOTIDE SEQUENCE [LARGE SCALE GENOMIC DNA]</scope>
    <source>
        <strain evidence="3 4">JC645</strain>
    </source>
</reference>
<organism evidence="3 4">
    <name type="scientific">Roseiconus nitratireducens</name>
    <dbReference type="NCBI Taxonomy" id="2605748"/>
    <lineage>
        <taxon>Bacteria</taxon>
        <taxon>Pseudomonadati</taxon>
        <taxon>Planctomycetota</taxon>
        <taxon>Planctomycetia</taxon>
        <taxon>Pirellulales</taxon>
        <taxon>Pirellulaceae</taxon>
        <taxon>Roseiconus</taxon>
    </lineage>
</organism>